<organism evidence="2 3">
    <name type="scientific">Flavobacterium akiainvivens</name>
    <dbReference type="NCBI Taxonomy" id="1202724"/>
    <lineage>
        <taxon>Bacteria</taxon>
        <taxon>Pseudomonadati</taxon>
        <taxon>Bacteroidota</taxon>
        <taxon>Flavobacteriia</taxon>
        <taxon>Flavobacteriales</taxon>
        <taxon>Flavobacteriaceae</taxon>
        <taxon>Flavobacterium</taxon>
    </lineage>
</organism>
<dbReference type="SUPFAM" id="SSF51735">
    <property type="entry name" value="NAD(P)-binding Rossmann-fold domains"/>
    <property type="match status" value="1"/>
</dbReference>
<dbReference type="Proteomes" id="UP000037755">
    <property type="component" value="Unassembled WGS sequence"/>
</dbReference>
<dbReference type="InterPro" id="IPR052711">
    <property type="entry name" value="Zinc_ADH-like"/>
</dbReference>
<dbReference type="GO" id="GO:0016491">
    <property type="term" value="F:oxidoreductase activity"/>
    <property type="evidence" value="ECO:0007669"/>
    <property type="project" value="InterPro"/>
</dbReference>
<dbReference type="PANTHER" id="PTHR45033:SF2">
    <property type="entry name" value="ZINC-TYPE ALCOHOL DEHYDROGENASE-LIKE PROTEIN C1773.06C"/>
    <property type="match status" value="1"/>
</dbReference>
<dbReference type="Gene3D" id="3.40.50.720">
    <property type="entry name" value="NAD(P)-binding Rossmann-like Domain"/>
    <property type="match status" value="1"/>
</dbReference>
<dbReference type="Pfam" id="PF00107">
    <property type="entry name" value="ADH_zinc_N"/>
    <property type="match status" value="1"/>
</dbReference>
<dbReference type="Gene3D" id="3.90.180.10">
    <property type="entry name" value="Medium-chain alcohol dehydrogenases, catalytic domain"/>
    <property type="match status" value="1"/>
</dbReference>
<dbReference type="SUPFAM" id="SSF50129">
    <property type="entry name" value="GroES-like"/>
    <property type="match status" value="1"/>
</dbReference>
<dbReference type="Pfam" id="PF08240">
    <property type="entry name" value="ADH_N"/>
    <property type="match status" value="1"/>
</dbReference>
<evidence type="ECO:0000259" key="1">
    <source>
        <dbReference type="SMART" id="SM00829"/>
    </source>
</evidence>
<dbReference type="SMART" id="SM00829">
    <property type="entry name" value="PKS_ER"/>
    <property type="match status" value="1"/>
</dbReference>
<gene>
    <name evidence="2" type="ORF">AM493_04200</name>
</gene>
<dbReference type="InterPro" id="IPR020843">
    <property type="entry name" value="ER"/>
</dbReference>
<dbReference type="InterPro" id="IPR011032">
    <property type="entry name" value="GroES-like_sf"/>
</dbReference>
<dbReference type="AlphaFoldDB" id="A0A0M9VHA2"/>
<name>A0A0M9VHA2_9FLAO</name>
<protein>
    <submittedName>
        <fullName evidence="2">Alcohol dehydrogenase</fullName>
    </submittedName>
</protein>
<accession>A0A0M9VHA2</accession>
<dbReference type="CDD" id="cd08276">
    <property type="entry name" value="MDR7"/>
    <property type="match status" value="1"/>
</dbReference>
<sequence>MKAWQLQGFGMDNLKSITTEIPTPAKNEILVKVGAVSLNFRDKAIIDQIYLPEIMQFPFTPVSDLAGEVLAIGSEVARFNIGDRVTSHLYGSWIKGKKHTSQTALSGLGGPVNGGLAEYVLLDEQAAVITPSTLTDEEAATLPIAALTAFFALTEHGGLEKGQTVLVQGTGGVSIFALQLAKALGAKVIVTSSSDEKLAKAKALGADEVINYIKTPEWDKEALRLTGGAGVDHILEVVGGENFERSVEAAAIGGQIHVIGFLNGTHSNAAMLTILFKGVRINGILVGNRNAFEQMNLLIQEHNIKPVIDTVYDFENAKEAYKHIERGAFGKLVIKVS</sequence>
<dbReference type="STRING" id="1202724.AM493_04200"/>
<evidence type="ECO:0000313" key="2">
    <source>
        <dbReference type="EMBL" id="KOS05320.1"/>
    </source>
</evidence>
<dbReference type="InterPro" id="IPR036291">
    <property type="entry name" value="NAD(P)-bd_dom_sf"/>
</dbReference>
<dbReference type="InterPro" id="IPR013154">
    <property type="entry name" value="ADH-like_N"/>
</dbReference>
<proteinExistence type="predicted"/>
<evidence type="ECO:0000313" key="3">
    <source>
        <dbReference type="Proteomes" id="UP000037755"/>
    </source>
</evidence>
<dbReference type="PANTHER" id="PTHR45033">
    <property type="match status" value="1"/>
</dbReference>
<comment type="caution">
    <text evidence="2">The sequence shown here is derived from an EMBL/GenBank/DDBJ whole genome shotgun (WGS) entry which is preliminary data.</text>
</comment>
<reference evidence="2 3" key="1">
    <citation type="submission" date="2015-08" db="EMBL/GenBank/DDBJ databases">
        <title>Whole genome sequence of Flavobacterium akiainvivens IK-1T, from decaying Wikstroemia oahuensis, an endemic Hawaiian shrub.</title>
        <authorList>
            <person name="Wan X."/>
            <person name="Hou S."/>
            <person name="Saito J."/>
            <person name="Donachie S."/>
        </authorList>
    </citation>
    <scope>NUCLEOTIDE SEQUENCE [LARGE SCALE GENOMIC DNA]</scope>
    <source>
        <strain evidence="2 3">IK-1</strain>
    </source>
</reference>
<dbReference type="PATRIC" id="fig|1202724.3.peg.868"/>
<keyword evidence="3" id="KW-1185">Reference proteome</keyword>
<feature type="domain" description="Enoyl reductase (ER)" evidence="1">
    <location>
        <begin position="10"/>
        <end position="334"/>
    </location>
</feature>
<dbReference type="InterPro" id="IPR013149">
    <property type="entry name" value="ADH-like_C"/>
</dbReference>
<dbReference type="OrthoDB" id="9787435at2"/>
<dbReference type="EMBL" id="LIYD01000005">
    <property type="protein sequence ID" value="KOS05320.1"/>
    <property type="molecule type" value="Genomic_DNA"/>
</dbReference>